<feature type="transmembrane region" description="Helical" evidence="1">
    <location>
        <begin position="35"/>
        <end position="55"/>
    </location>
</feature>
<feature type="transmembrane region" description="Helical" evidence="1">
    <location>
        <begin position="108"/>
        <end position="129"/>
    </location>
</feature>
<feature type="transmembrane region" description="Helical" evidence="1">
    <location>
        <begin position="67"/>
        <end position="87"/>
    </location>
</feature>
<keyword evidence="1" id="KW-1133">Transmembrane helix</keyword>
<organism evidence="2 3">
    <name type="scientific">Lujinxingia vulgaris</name>
    <dbReference type="NCBI Taxonomy" id="2600176"/>
    <lineage>
        <taxon>Bacteria</taxon>
        <taxon>Deltaproteobacteria</taxon>
        <taxon>Bradymonadales</taxon>
        <taxon>Lujinxingiaceae</taxon>
        <taxon>Lujinxingia</taxon>
    </lineage>
</organism>
<feature type="transmembrane region" description="Helical" evidence="1">
    <location>
        <begin position="12"/>
        <end position="30"/>
    </location>
</feature>
<feature type="transmembrane region" description="Helical" evidence="1">
    <location>
        <begin position="173"/>
        <end position="195"/>
    </location>
</feature>
<dbReference type="AlphaFoldDB" id="A0A5C6X9Y7"/>
<dbReference type="OrthoDB" id="5502262at2"/>
<dbReference type="RefSeq" id="WP_146973865.1">
    <property type="nucleotide sequence ID" value="NZ_VOSL01000036.1"/>
</dbReference>
<accession>A0A5C6X9Y7</accession>
<feature type="transmembrane region" description="Helical" evidence="1">
    <location>
        <begin position="207"/>
        <end position="224"/>
    </location>
</feature>
<comment type="caution">
    <text evidence="2">The sequence shown here is derived from an EMBL/GenBank/DDBJ whole genome shotgun (WGS) entry which is preliminary data.</text>
</comment>
<reference evidence="2 3" key="1">
    <citation type="submission" date="2019-08" db="EMBL/GenBank/DDBJ databases">
        <title>Bradymonadales sp. TMQ2.</title>
        <authorList>
            <person name="Liang Q."/>
        </authorList>
    </citation>
    <scope>NUCLEOTIDE SEQUENCE [LARGE SCALE GENOMIC DNA]</scope>
    <source>
        <strain evidence="2 3">TMQ2</strain>
    </source>
</reference>
<evidence type="ECO:0000313" key="2">
    <source>
        <dbReference type="EMBL" id="TXD38756.1"/>
    </source>
</evidence>
<evidence type="ECO:0000313" key="3">
    <source>
        <dbReference type="Proteomes" id="UP000321046"/>
    </source>
</evidence>
<dbReference type="Proteomes" id="UP000321046">
    <property type="component" value="Unassembled WGS sequence"/>
</dbReference>
<proteinExistence type="predicted"/>
<sequence>MSIWESVYVHPLHHPGAAWLSAALVLGVMLRRLPFFYAFIIGAVAVSAADAMVTGGWSQLGGEAHPAYVGLSWFFVLAGDYRVFLLLERYREPRPERWSGGGGVWVRALGWTLVASVLVGLISVSSDLFGASARRLYLTYELIALVVVALVWRVRVLGAMAPDDPVRRWLSRVAIFVMVQYALWAGADVVILAGFEGGHLLRMIPNLMYYALFLPVVLLSAPPLEDR</sequence>
<keyword evidence="1" id="KW-0472">Membrane</keyword>
<keyword evidence="1" id="KW-0812">Transmembrane</keyword>
<feature type="transmembrane region" description="Helical" evidence="1">
    <location>
        <begin position="135"/>
        <end position="152"/>
    </location>
</feature>
<dbReference type="EMBL" id="VOSL01000036">
    <property type="protein sequence ID" value="TXD38756.1"/>
    <property type="molecule type" value="Genomic_DNA"/>
</dbReference>
<protein>
    <submittedName>
        <fullName evidence="2">Uncharacterized protein</fullName>
    </submittedName>
</protein>
<evidence type="ECO:0000256" key="1">
    <source>
        <dbReference type="SAM" id="Phobius"/>
    </source>
</evidence>
<gene>
    <name evidence="2" type="ORF">FRC96_07400</name>
</gene>
<name>A0A5C6X9Y7_9DELT</name>